<dbReference type="PROSITE" id="PS50280">
    <property type="entry name" value="SET"/>
    <property type="match status" value="1"/>
</dbReference>
<evidence type="ECO:0000259" key="1">
    <source>
        <dbReference type="PROSITE" id="PS50280"/>
    </source>
</evidence>
<proteinExistence type="predicted"/>
<keyword evidence="3" id="KW-1185">Reference proteome</keyword>
<dbReference type="Proteomes" id="UP001174934">
    <property type="component" value="Unassembled WGS sequence"/>
</dbReference>
<dbReference type="SUPFAM" id="SSF48452">
    <property type="entry name" value="TPR-like"/>
    <property type="match status" value="1"/>
</dbReference>
<dbReference type="Gene3D" id="1.25.40.10">
    <property type="entry name" value="Tetratricopeptide repeat domain"/>
    <property type="match status" value="1"/>
</dbReference>
<dbReference type="PANTHER" id="PTHR47332:SF6">
    <property type="entry name" value="SET DOMAIN-CONTAINING PROTEIN"/>
    <property type="match status" value="1"/>
</dbReference>
<name>A0AA39X176_9PEZI</name>
<dbReference type="InterPro" id="IPR011990">
    <property type="entry name" value="TPR-like_helical_dom_sf"/>
</dbReference>
<dbReference type="InterPro" id="IPR053185">
    <property type="entry name" value="SET_domain_protein"/>
</dbReference>
<sequence>MLDVWEGRMEGEEDGRLLLLSLSHLPGYSPFGECPLVIDDSTGPHPTDWSPWTHRPKCLYSREISEPDKRFCVFTNSRHGPRGLTIVTTPESAADSIAILNELANVTTRGLSYKIIDIPGKGKGVVATRHISRYEELMVDYAALAVDISFTTLVPARDGYRLLQLATKQLSDPDSVLNLGQSNAFAADVIENVLRTNAFHTILSGAPHMALYPEVSRINHACKPNAYTRFIPQSLGVSVAASRDIKLGEEITISYLTVGETSDVRQRSLRQWGFECSCDLCSSSAAEVAASDARRRQIDMLRHQAVQAFTDGKPYQALRITRQVLNLLPLEGLFPLYSEQYENIARVYWMLRDREKAEKYARISLDVLAEQGYISRVRPGDVEIMWNKFVEGG</sequence>
<organism evidence="2 3">
    <name type="scientific">Bombardia bombarda</name>
    <dbReference type="NCBI Taxonomy" id="252184"/>
    <lineage>
        <taxon>Eukaryota</taxon>
        <taxon>Fungi</taxon>
        <taxon>Dikarya</taxon>
        <taxon>Ascomycota</taxon>
        <taxon>Pezizomycotina</taxon>
        <taxon>Sordariomycetes</taxon>
        <taxon>Sordariomycetidae</taxon>
        <taxon>Sordariales</taxon>
        <taxon>Lasiosphaeriaceae</taxon>
        <taxon>Bombardia</taxon>
    </lineage>
</organism>
<dbReference type="Pfam" id="PF00856">
    <property type="entry name" value="SET"/>
    <property type="match status" value="1"/>
</dbReference>
<dbReference type="SUPFAM" id="SSF82199">
    <property type="entry name" value="SET domain"/>
    <property type="match status" value="1"/>
</dbReference>
<gene>
    <name evidence="2" type="ORF">B0T17DRAFT_590995</name>
</gene>
<dbReference type="EMBL" id="JAULSR010000003">
    <property type="protein sequence ID" value="KAK0625408.1"/>
    <property type="molecule type" value="Genomic_DNA"/>
</dbReference>
<protein>
    <recommendedName>
        <fullName evidence="1">SET domain-containing protein</fullName>
    </recommendedName>
</protein>
<dbReference type="CDD" id="cd20071">
    <property type="entry name" value="SET_SMYD"/>
    <property type="match status" value="1"/>
</dbReference>
<comment type="caution">
    <text evidence="2">The sequence shown here is derived from an EMBL/GenBank/DDBJ whole genome shotgun (WGS) entry which is preliminary data.</text>
</comment>
<dbReference type="InterPro" id="IPR046341">
    <property type="entry name" value="SET_dom_sf"/>
</dbReference>
<dbReference type="PANTHER" id="PTHR47332">
    <property type="entry name" value="SET DOMAIN-CONTAINING PROTEIN 5"/>
    <property type="match status" value="1"/>
</dbReference>
<evidence type="ECO:0000313" key="3">
    <source>
        <dbReference type="Proteomes" id="UP001174934"/>
    </source>
</evidence>
<dbReference type="InterPro" id="IPR001214">
    <property type="entry name" value="SET_dom"/>
</dbReference>
<reference evidence="2" key="1">
    <citation type="submission" date="2023-06" db="EMBL/GenBank/DDBJ databases">
        <title>Genome-scale phylogeny and comparative genomics of the fungal order Sordariales.</title>
        <authorList>
            <consortium name="Lawrence Berkeley National Laboratory"/>
            <person name="Hensen N."/>
            <person name="Bonometti L."/>
            <person name="Westerberg I."/>
            <person name="Brannstrom I.O."/>
            <person name="Guillou S."/>
            <person name="Cros-Aarteil S."/>
            <person name="Calhoun S."/>
            <person name="Haridas S."/>
            <person name="Kuo A."/>
            <person name="Mondo S."/>
            <person name="Pangilinan J."/>
            <person name="Riley R."/>
            <person name="LaButti K."/>
            <person name="Andreopoulos B."/>
            <person name="Lipzen A."/>
            <person name="Chen C."/>
            <person name="Yanf M."/>
            <person name="Daum C."/>
            <person name="Ng V."/>
            <person name="Clum A."/>
            <person name="Steindorff A."/>
            <person name="Ohm R."/>
            <person name="Martin F."/>
            <person name="Silar P."/>
            <person name="Natvig D."/>
            <person name="Lalanne C."/>
            <person name="Gautier V."/>
            <person name="Ament-velasquez S.L."/>
            <person name="Kruys A."/>
            <person name="Hutchinson M.I."/>
            <person name="Powell A.J."/>
            <person name="Barry K."/>
            <person name="Miller A.N."/>
            <person name="Grigoriev I.V."/>
            <person name="Debuchy R."/>
            <person name="Gladieux P."/>
            <person name="Thoren M.H."/>
            <person name="Johannesson H."/>
        </authorList>
    </citation>
    <scope>NUCLEOTIDE SEQUENCE</scope>
    <source>
        <strain evidence="2">SMH3391-2</strain>
    </source>
</reference>
<evidence type="ECO:0000313" key="2">
    <source>
        <dbReference type="EMBL" id="KAK0625408.1"/>
    </source>
</evidence>
<feature type="domain" description="SET" evidence="1">
    <location>
        <begin position="109"/>
        <end position="256"/>
    </location>
</feature>
<accession>A0AA39X176</accession>
<dbReference type="AlphaFoldDB" id="A0AA39X176"/>
<dbReference type="Gene3D" id="2.170.270.10">
    <property type="entry name" value="SET domain"/>
    <property type="match status" value="1"/>
</dbReference>
<dbReference type="SMART" id="SM00317">
    <property type="entry name" value="SET"/>
    <property type="match status" value="1"/>
</dbReference>